<proteinExistence type="predicted"/>
<keyword evidence="3" id="KW-1185">Reference proteome</keyword>
<dbReference type="PROSITE" id="PS51257">
    <property type="entry name" value="PROKAR_LIPOPROTEIN"/>
    <property type="match status" value="1"/>
</dbReference>
<reference evidence="2 3" key="1">
    <citation type="submission" date="2016-10" db="EMBL/GenBank/DDBJ databases">
        <authorList>
            <person name="de Groot N.N."/>
        </authorList>
    </citation>
    <scope>NUCLEOTIDE SEQUENCE [LARGE SCALE GENOMIC DNA]</scope>
    <source>
        <strain evidence="2 3">DSM 19938</strain>
    </source>
</reference>
<organism evidence="2 3">
    <name type="scientific">Dyadobacter koreensis</name>
    <dbReference type="NCBI Taxonomy" id="408657"/>
    <lineage>
        <taxon>Bacteria</taxon>
        <taxon>Pseudomonadati</taxon>
        <taxon>Bacteroidota</taxon>
        <taxon>Cytophagia</taxon>
        <taxon>Cytophagales</taxon>
        <taxon>Spirosomataceae</taxon>
        <taxon>Dyadobacter</taxon>
    </lineage>
</organism>
<sequence length="108" mass="12111">MSAKKINSFLHLCLGLLSGLMVIILSITGCIYRFKDQIQNIVSPGSLFVTPENMARIPVSRLIAGLYTQISAGYPLTIFEIWNDSAASYRICIYKIIEYVDSNFPQCQ</sequence>
<feature type="transmembrane region" description="Helical" evidence="1">
    <location>
        <begin position="12"/>
        <end position="34"/>
    </location>
</feature>
<evidence type="ECO:0000256" key="1">
    <source>
        <dbReference type="SAM" id="Phobius"/>
    </source>
</evidence>
<evidence type="ECO:0000313" key="3">
    <source>
        <dbReference type="Proteomes" id="UP000199532"/>
    </source>
</evidence>
<evidence type="ECO:0000313" key="2">
    <source>
        <dbReference type="EMBL" id="SEI38484.1"/>
    </source>
</evidence>
<dbReference type="AlphaFoldDB" id="A0A1H6QCB5"/>
<gene>
    <name evidence="2" type="ORF">SAMN04487995_0255</name>
</gene>
<dbReference type="STRING" id="408657.SAMN04487995_0255"/>
<dbReference type="OrthoDB" id="111691at2"/>
<dbReference type="RefSeq" id="WP_090331077.1">
    <property type="nucleotide sequence ID" value="NZ_FNXY01000001.1"/>
</dbReference>
<dbReference type="Proteomes" id="UP000199532">
    <property type="component" value="Unassembled WGS sequence"/>
</dbReference>
<keyword evidence="1" id="KW-0472">Membrane</keyword>
<dbReference type="Pfam" id="PF03929">
    <property type="entry name" value="PepSY_TM"/>
    <property type="match status" value="1"/>
</dbReference>
<accession>A0A1H6QCB5</accession>
<protein>
    <submittedName>
        <fullName evidence="2">PepSY-associated TM region</fullName>
    </submittedName>
</protein>
<keyword evidence="1" id="KW-0812">Transmembrane</keyword>
<name>A0A1H6QCB5_9BACT</name>
<keyword evidence="1" id="KW-1133">Transmembrane helix</keyword>
<dbReference type="EMBL" id="FNXY01000001">
    <property type="protein sequence ID" value="SEI38484.1"/>
    <property type="molecule type" value="Genomic_DNA"/>
</dbReference>
<dbReference type="InterPro" id="IPR005625">
    <property type="entry name" value="PepSY-ass_TM"/>
</dbReference>